<evidence type="ECO:0000313" key="3">
    <source>
        <dbReference type="EMBL" id="RCS47658.1"/>
    </source>
</evidence>
<reference evidence="3 4" key="1">
    <citation type="submission" date="2018-07" db="EMBL/GenBank/DDBJ databases">
        <title>Comparative genomes isolates from brazilian mangrove.</title>
        <authorList>
            <person name="De Araujo J.E."/>
            <person name="Taketani R.G."/>
            <person name="Silva M.C.P."/>
            <person name="Lourenco M.V."/>
            <person name="Oliveira V.M."/>
            <person name="Andreote F.D."/>
        </authorList>
    </citation>
    <scope>NUCLEOTIDE SEQUENCE [LARGE SCALE GENOMIC DNA]</scope>
    <source>
        <strain evidence="3 4">HEX PRIS-MGV</strain>
    </source>
</reference>
<evidence type="ECO:0000313" key="4">
    <source>
        <dbReference type="Proteomes" id="UP000253562"/>
    </source>
</evidence>
<accession>A0A368KPU5</accession>
<dbReference type="PIRSF" id="PIRSF037112">
    <property type="entry name" value="Antirestriction_ArdC"/>
    <property type="match status" value="1"/>
</dbReference>
<dbReference type="Pfam" id="PF08401">
    <property type="entry name" value="ArdcN"/>
    <property type="match status" value="1"/>
</dbReference>
<evidence type="ECO:0000259" key="2">
    <source>
        <dbReference type="Pfam" id="PF18818"/>
    </source>
</evidence>
<dbReference type="InterPro" id="IPR041459">
    <property type="entry name" value="MPTase-PolyVal"/>
</dbReference>
<sequence>MPSQTDIRQQITDQIIAALRSGNLPPWKKPWKSLNGPHRNVVSQRSYSGVNPLLLEISSQRFDFTSSLWGTFRQWKELGGKVKKRPAEVKPGAWGTTIVFTKPVTKTKTDSDGTESEDKYWILRTYTVFNLDQVEGPFDHLRTTVNEQASTFEQFEQADELIEATGADIRNGSQAAYIPSGDYITLPPKESFDSAADFAETAFHELAHWTEPPHRLNWDRKGEGYAMGELRAEIAACYIATELCIPHSERLDKSAAYVQHWLRSLENDNRAIFRASSQASRAADYLLSFVRSPEDQPAPSESQVGTC</sequence>
<dbReference type="Pfam" id="PF18818">
    <property type="entry name" value="MPTase-PolyVal"/>
    <property type="match status" value="1"/>
</dbReference>
<dbReference type="AlphaFoldDB" id="A0A368KPU5"/>
<dbReference type="InterPro" id="IPR017113">
    <property type="entry name" value="Antirestriction_ArdC"/>
</dbReference>
<evidence type="ECO:0000259" key="1">
    <source>
        <dbReference type="Pfam" id="PF08401"/>
    </source>
</evidence>
<comment type="caution">
    <text evidence="3">The sequence shown here is derived from an EMBL/GenBank/DDBJ whole genome shotgun (WGS) entry which is preliminary data.</text>
</comment>
<dbReference type="InterPro" id="IPR013610">
    <property type="entry name" value="ArdC_N"/>
</dbReference>
<gene>
    <name evidence="3" type="ORF">DTL42_14150</name>
</gene>
<organism evidence="3 4">
    <name type="scientific">Bremerella cremea</name>
    <dbReference type="NCBI Taxonomy" id="1031537"/>
    <lineage>
        <taxon>Bacteria</taxon>
        <taxon>Pseudomonadati</taxon>
        <taxon>Planctomycetota</taxon>
        <taxon>Planctomycetia</taxon>
        <taxon>Pirellulales</taxon>
        <taxon>Pirellulaceae</taxon>
        <taxon>Bremerella</taxon>
    </lineage>
</organism>
<dbReference type="OrthoDB" id="9792687at2"/>
<dbReference type="EMBL" id="QPEX01000028">
    <property type="protein sequence ID" value="RCS47658.1"/>
    <property type="molecule type" value="Genomic_DNA"/>
</dbReference>
<dbReference type="GO" id="GO:0003697">
    <property type="term" value="F:single-stranded DNA binding"/>
    <property type="evidence" value="ECO:0007669"/>
    <property type="project" value="InterPro"/>
</dbReference>
<name>A0A368KPU5_9BACT</name>
<dbReference type="RefSeq" id="WP_114369384.1">
    <property type="nucleotide sequence ID" value="NZ_QPEX01000028.1"/>
</dbReference>
<proteinExistence type="predicted"/>
<feature type="domain" description="N-terminal" evidence="1">
    <location>
        <begin position="6"/>
        <end position="129"/>
    </location>
</feature>
<protein>
    <submittedName>
        <fullName evidence="3">DUF1738 domain-containing protein</fullName>
    </submittedName>
</protein>
<dbReference type="Proteomes" id="UP000253562">
    <property type="component" value="Unassembled WGS sequence"/>
</dbReference>
<feature type="domain" description="Polyvalent protein metallopeptidase" evidence="2">
    <location>
        <begin position="156"/>
        <end position="278"/>
    </location>
</feature>